<dbReference type="PANTHER" id="PTHR43394">
    <property type="entry name" value="ATP-DEPENDENT PERMEASE MDL1, MITOCHONDRIAL"/>
    <property type="match status" value="1"/>
</dbReference>
<dbReference type="PANTHER" id="PTHR43394:SF1">
    <property type="entry name" value="ATP-BINDING CASSETTE SUB-FAMILY B MEMBER 10, MITOCHONDRIAL"/>
    <property type="match status" value="1"/>
</dbReference>
<keyword evidence="9" id="KW-0472">Membrane</keyword>
<evidence type="ECO:0000256" key="1">
    <source>
        <dbReference type="ARBA" id="ARBA00004651"/>
    </source>
</evidence>
<dbReference type="Proteomes" id="UP000032740">
    <property type="component" value="Chromosome"/>
</dbReference>
<protein>
    <submittedName>
        <fullName evidence="12">Putative ABC-type bacteriocin transporter subunit (ATPase, permease)</fullName>
    </submittedName>
</protein>
<sequence>MEQGAKLNSVMIESLKGVETIKANALEEERLEQIENSYIDAVKTGFKEGVLSNTQQTISGLIGTIINIVMLWVGALSVMNGEITLGALMTFTSMAGFFMDPVGRLVGLQLQIQESQIAMKRLSEIYDTESEQLTKKAKDIDLNKDIKLEEVTFRYGSRSPVISDLNLDIKANSKVAIVGQSGSGKTTLAKLILGLWTVESGKVSIGNTEVSDIDYSYLRQNISYVNQNIELFSGSIKENIQMVNRDSTQEKIQNALKIAHCDFVSKLPGGIENFLEEAGANLSGGERQRLAIARALVKDSKIIVLDEATSNLDFVTEQIIYRNLFRSNFTQTMIFIAHRLSSIRYCDKIIVMDKGKLVEEGKHDELLLKKGHYYKLWQSQNNDIMSDYLLDQNNEGEEVIYE</sequence>
<evidence type="ECO:0000259" key="11">
    <source>
        <dbReference type="PROSITE" id="PS50929"/>
    </source>
</evidence>
<dbReference type="InterPro" id="IPR036640">
    <property type="entry name" value="ABC1_TM_sf"/>
</dbReference>
<keyword evidence="7" id="KW-0067">ATP-binding</keyword>
<comment type="subcellular location">
    <subcellularLocation>
        <location evidence="1">Cell membrane</location>
        <topology evidence="1">Multi-pass membrane protein</topology>
    </subcellularLocation>
</comment>
<evidence type="ECO:0000256" key="5">
    <source>
        <dbReference type="ARBA" id="ARBA00022692"/>
    </source>
</evidence>
<dbReference type="Pfam" id="PF00664">
    <property type="entry name" value="ABC_membrane"/>
    <property type="match status" value="1"/>
</dbReference>
<reference evidence="12 13" key="1">
    <citation type="journal article" date="2013" name="J. Mol. Microbiol. Biotechnol.">
        <title>Analysis of the Complete Genomes of Acholeplasma brassicae , A. palmae and A. laidlawii and Their Comparison to the Obligate Parasites from ' Candidatus Phytoplasma'.</title>
        <authorList>
            <person name="Kube M."/>
            <person name="Siewert C."/>
            <person name="Migdoll A.M."/>
            <person name="Duduk B."/>
            <person name="Holz S."/>
            <person name="Rabus R."/>
            <person name="Seemuller E."/>
            <person name="Mitrovic J."/>
            <person name="Muller I."/>
            <person name="Buttner C."/>
            <person name="Reinhardt R."/>
        </authorList>
    </citation>
    <scope>NUCLEOTIDE SEQUENCE [LARGE SCALE GENOMIC DNA]</scope>
    <source>
        <strain evidence="12 13">J233</strain>
    </source>
</reference>
<dbReference type="SUPFAM" id="SSF52540">
    <property type="entry name" value="P-loop containing nucleoside triphosphate hydrolases"/>
    <property type="match status" value="1"/>
</dbReference>
<keyword evidence="4" id="KW-1003">Cell membrane</keyword>
<dbReference type="SMART" id="SM00382">
    <property type="entry name" value="AAA"/>
    <property type="match status" value="1"/>
</dbReference>
<name>U4KJQ4_ALTPJ</name>
<evidence type="ECO:0000256" key="9">
    <source>
        <dbReference type="ARBA" id="ARBA00023136"/>
    </source>
</evidence>
<proteinExistence type="inferred from homology"/>
<keyword evidence="5" id="KW-0812">Transmembrane</keyword>
<keyword evidence="8" id="KW-1133">Transmembrane helix</keyword>
<dbReference type="EMBL" id="FO681347">
    <property type="protein sequence ID" value="CCV63657.1"/>
    <property type="molecule type" value="Genomic_DNA"/>
</dbReference>
<dbReference type="PROSITE" id="PS50893">
    <property type="entry name" value="ABC_TRANSPORTER_2"/>
    <property type="match status" value="1"/>
</dbReference>
<dbReference type="PROSITE" id="PS00211">
    <property type="entry name" value="ABC_TRANSPORTER_1"/>
    <property type="match status" value="1"/>
</dbReference>
<dbReference type="KEGG" id="apal:BN85400800"/>
<evidence type="ECO:0000256" key="4">
    <source>
        <dbReference type="ARBA" id="ARBA00022475"/>
    </source>
</evidence>
<accession>U4KJQ4</accession>
<dbReference type="GO" id="GO:0016887">
    <property type="term" value="F:ATP hydrolysis activity"/>
    <property type="evidence" value="ECO:0007669"/>
    <property type="project" value="InterPro"/>
</dbReference>
<evidence type="ECO:0000313" key="13">
    <source>
        <dbReference type="Proteomes" id="UP000032740"/>
    </source>
</evidence>
<dbReference type="FunFam" id="3.40.50.300:FF:000299">
    <property type="entry name" value="ABC transporter ATP-binding protein/permease"/>
    <property type="match status" value="1"/>
</dbReference>
<organism evidence="12 13">
    <name type="scientific">Alteracholeplasma palmae (strain ATCC 49389 / J233)</name>
    <name type="common">Acholeplasma palmae</name>
    <dbReference type="NCBI Taxonomy" id="1318466"/>
    <lineage>
        <taxon>Bacteria</taxon>
        <taxon>Bacillati</taxon>
        <taxon>Mycoplasmatota</taxon>
        <taxon>Mollicutes</taxon>
        <taxon>Acholeplasmatales</taxon>
        <taxon>Acholeplasmataceae</taxon>
        <taxon>Acholeplasma</taxon>
    </lineage>
</organism>
<dbReference type="InterPro" id="IPR017871">
    <property type="entry name" value="ABC_transporter-like_CS"/>
</dbReference>
<dbReference type="GO" id="GO:0005886">
    <property type="term" value="C:plasma membrane"/>
    <property type="evidence" value="ECO:0007669"/>
    <property type="project" value="UniProtKB-SubCell"/>
</dbReference>
<feature type="domain" description="ABC transporter" evidence="10">
    <location>
        <begin position="146"/>
        <end position="379"/>
    </location>
</feature>
<keyword evidence="3" id="KW-0813">Transport</keyword>
<dbReference type="SUPFAM" id="SSF90123">
    <property type="entry name" value="ABC transporter transmembrane region"/>
    <property type="match status" value="1"/>
</dbReference>
<dbReference type="HOGENOM" id="CLU_000604_1_9_14"/>
<dbReference type="AlphaFoldDB" id="U4KJQ4"/>
<evidence type="ECO:0000256" key="6">
    <source>
        <dbReference type="ARBA" id="ARBA00022741"/>
    </source>
</evidence>
<evidence type="ECO:0000256" key="3">
    <source>
        <dbReference type="ARBA" id="ARBA00022448"/>
    </source>
</evidence>
<dbReference type="Gene3D" id="3.40.50.300">
    <property type="entry name" value="P-loop containing nucleotide triphosphate hydrolases"/>
    <property type="match status" value="1"/>
</dbReference>
<dbReference type="InterPro" id="IPR003593">
    <property type="entry name" value="AAA+_ATPase"/>
</dbReference>
<dbReference type="STRING" id="1318466.BN85400800"/>
<dbReference type="GO" id="GO:0005524">
    <property type="term" value="F:ATP binding"/>
    <property type="evidence" value="ECO:0007669"/>
    <property type="project" value="UniProtKB-KW"/>
</dbReference>
<dbReference type="PROSITE" id="PS50929">
    <property type="entry name" value="ABC_TM1F"/>
    <property type="match status" value="1"/>
</dbReference>
<dbReference type="InterPro" id="IPR011527">
    <property type="entry name" value="ABC1_TM_dom"/>
</dbReference>
<evidence type="ECO:0000313" key="12">
    <source>
        <dbReference type="EMBL" id="CCV63657.1"/>
    </source>
</evidence>
<dbReference type="InterPro" id="IPR039421">
    <property type="entry name" value="Type_1_exporter"/>
</dbReference>
<evidence type="ECO:0000256" key="2">
    <source>
        <dbReference type="ARBA" id="ARBA00005417"/>
    </source>
</evidence>
<comment type="similarity">
    <text evidence="2">Belongs to the ABC transporter superfamily.</text>
</comment>
<gene>
    <name evidence="12" type="ORF">BN85400800</name>
</gene>
<evidence type="ECO:0000259" key="10">
    <source>
        <dbReference type="PROSITE" id="PS50893"/>
    </source>
</evidence>
<keyword evidence="13" id="KW-1185">Reference proteome</keyword>
<feature type="domain" description="ABC transmembrane type-1" evidence="11">
    <location>
        <begin position="1"/>
        <end position="114"/>
    </location>
</feature>
<dbReference type="InterPro" id="IPR027417">
    <property type="entry name" value="P-loop_NTPase"/>
</dbReference>
<evidence type="ECO:0000256" key="7">
    <source>
        <dbReference type="ARBA" id="ARBA00022840"/>
    </source>
</evidence>
<dbReference type="InterPro" id="IPR003439">
    <property type="entry name" value="ABC_transporter-like_ATP-bd"/>
</dbReference>
<dbReference type="Gene3D" id="1.20.1560.10">
    <property type="entry name" value="ABC transporter type 1, transmembrane domain"/>
    <property type="match status" value="1"/>
</dbReference>
<dbReference type="GO" id="GO:0015421">
    <property type="term" value="F:ABC-type oligopeptide transporter activity"/>
    <property type="evidence" value="ECO:0007669"/>
    <property type="project" value="TreeGrafter"/>
</dbReference>
<keyword evidence="6" id="KW-0547">Nucleotide-binding</keyword>
<evidence type="ECO:0000256" key="8">
    <source>
        <dbReference type="ARBA" id="ARBA00022989"/>
    </source>
</evidence>
<dbReference type="Pfam" id="PF00005">
    <property type="entry name" value="ABC_tran"/>
    <property type="match status" value="1"/>
</dbReference>